<protein>
    <submittedName>
        <fullName evidence="1">NAD(P)/FAD-dependent oxidoreductase</fullName>
    </submittedName>
</protein>
<comment type="caution">
    <text evidence="1">The sequence shown here is derived from an EMBL/GenBank/DDBJ whole genome shotgun (WGS) entry which is preliminary data.</text>
</comment>
<dbReference type="GO" id="GO:0016628">
    <property type="term" value="F:oxidoreductase activity, acting on the CH-CH group of donors, NAD or NADP as acceptor"/>
    <property type="evidence" value="ECO:0007669"/>
    <property type="project" value="InterPro"/>
</dbReference>
<dbReference type="PANTHER" id="PTHR42685">
    <property type="entry name" value="GERANYLGERANYL DIPHOSPHATE REDUCTASE"/>
    <property type="match status" value="1"/>
</dbReference>
<dbReference type="EMBL" id="SOIZ01000187">
    <property type="protein sequence ID" value="TET62368.1"/>
    <property type="molecule type" value="Genomic_DNA"/>
</dbReference>
<dbReference type="InterPro" id="IPR011777">
    <property type="entry name" value="Geranylgeranyl_Rdtase_fam"/>
</dbReference>
<dbReference type="InterPro" id="IPR050407">
    <property type="entry name" value="Geranylgeranyl_reductase"/>
</dbReference>
<gene>
    <name evidence="1" type="ORF">E3J48_04300</name>
</gene>
<dbReference type="PRINTS" id="PR00368">
    <property type="entry name" value="FADPNR"/>
</dbReference>
<dbReference type="AlphaFoldDB" id="A0A523W5P4"/>
<dbReference type="Proteomes" id="UP000319130">
    <property type="component" value="Unassembled WGS sequence"/>
</dbReference>
<dbReference type="PANTHER" id="PTHR42685:SF18">
    <property type="entry name" value="DIGERANYLGERANYLGLYCEROPHOSPHOLIPID REDUCTASE"/>
    <property type="match status" value="1"/>
</dbReference>
<proteinExistence type="predicted"/>
<dbReference type="Gene3D" id="3.50.50.60">
    <property type="entry name" value="FAD/NAD(P)-binding domain"/>
    <property type="match status" value="1"/>
</dbReference>
<accession>A0A523W5P4</accession>
<name>A0A523W5P4_UNCAE</name>
<dbReference type="InterPro" id="IPR036188">
    <property type="entry name" value="FAD/NAD-bd_sf"/>
</dbReference>
<dbReference type="SUPFAM" id="SSF51905">
    <property type="entry name" value="FAD/NAD(P)-binding domain"/>
    <property type="match status" value="1"/>
</dbReference>
<evidence type="ECO:0000313" key="1">
    <source>
        <dbReference type="EMBL" id="TET62368.1"/>
    </source>
</evidence>
<evidence type="ECO:0000313" key="2">
    <source>
        <dbReference type="Proteomes" id="UP000319130"/>
    </source>
</evidence>
<organism evidence="1 2">
    <name type="scientific">Aerophobetes bacterium</name>
    <dbReference type="NCBI Taxonomy" id="2030807"/>
    <lineage>
        <taxon>Bacteria</taxon>
        <taxon>Candidatus Aerophobota</taxon>
    </lineage>
</organism>
<dbReference type="NCBIfam" id="TIGR02032">
    <property type="entry name" value="GG-red-SF"/>
    <property type="match status" value="1"/>
</dbReference>
<sequence>MFDVIVVGAGPVGSYTARRLAEEDLNVAVLEEDEKVGRGVICTGIIGKETFDGFRLPKGAVICSIKSMRFFSPSHFSIDYTPSNTLAYVVDRKLFDQEVLRSAKEAGANVRLGSKAVGIRINKEFGEVQIQKEGSQEKMRGRVIVLATGVNYRLHKQVGFSSPPAFLQGTHVETKVKDLRETEIYLGRDISPGSFAWAVPLDGSHARMGTLTRNRGASYLEHFLKETLKDRVEEIPKIMLKPIAHGPISRSAGDRILAVGEAAGQVKTTTGGGIIYGLICSEIATQVIKRAFGKGDFSYRQLKEYERLWKGRLGRELRMGKLARRILGKLSDRQIDKIFKLVGEKAKVKELMETKIKFDYHSDLISFGLKLIKGFVWG</sequence>
<reference evidence="1 2" key="1">
    <citation type="submission" date="2019-03" db="EMBL/GenBank/DDBJ databases">
        <title>Metabolic potential of uncultured bacteria and archaea associated with petroleum seepage in deep-sea sediments.</title>
        <authorList>
            <person name="Dong X."/>
            <person name="Hubert C."/>
        </authorList>
    </citation>
    <scope>NUCLEOTIDE SEQUENCE [LARGE SCALE GENOMIC DNA]</scope>
    <source>
        <strain evidence="1">E29_bin52</strain>
    </source>
</reference>
<dbReference type="Pfam" id="PF05834">
    <property type="entry name" value="Lycopene_cycl"/>
    <property type="match status" value="1"/>
</dbReference>